<organism evidence="3 4">
    <name type="scientific">Nitrosomonas cryotolerans ATCC 49181</name>
    <dbReference type="NCBI Taxonomy" id="1131553"/>
    <lineage>
        <taxon>Bacteria</taxon>
        <taxon>Pseudomonadati</taxon>
        <taxon>Pseudomonadota</taxon>
        <taxon>Betaproteobacteria</taxon>
        <taxon>Nitrosomonadales</taxon>
        <taxon>Nitrosomonadaceae</taxon>
        <taxon>Nitrosomonas</taxon>
    </lineage>
</organism>
<keyword evidence="2" id="KW-1133">Transmembrane helix</keyword>
<evidence type="ECO:0000256" key="1">
    <source>
        <dbReference type="SAM" id="MobiDB-lite"/>
    </source>
</evidence>
<accession>A0A1N6GPS9</accession>
<keyword evidence="4" id="KW-1185">Reference proteome</keyword>
<evidence type="ECO:0000313" key="4">
    <source>
        <dbReference type="Proteomes" id="UP000185062"/>
    </source>
</evidence>
<protein>
    <submittedName>
        <fullName evidence="3">Multisubunit potassium/proton antiporter, PhaG subunit</fullName>
    </submittedName>
</protein>
<proteinExistence type="predicted"/>
<keyword evidence="2" id="KW-0812">Transmembrane</keyword>
<feature type="transmembrane region" description="Helical" evidence="2">
    <location>
        <begin position="37"/>
        <end position="56"/>
    </location>
</feature>
<dbReference type="GO" id="GO:0015385">
    <property type="term" value="F:sodium:proton antiporter activity"/>
    <property type="evidence" value="ECO:0007669"/>
    <property type="project" value="TreeGrafter"/>
</dbReference>
<dbReference type="NCBIfam" id="TIGR01300">
    <property type="entry name" value="CPA3_mnhG_phaG"/>
    <property type="match status" value="1"/>
</dbReference>
<dbReference type="NCBIfam" id="NF009316">
    <property type="entry name" value="PRK12674.1-5"/>
    <property type="match status" value="1"/>
</dbReference>
<evidence type="ECO:0000313" key="3">
    <source>
        <dbReference type="EMBL" id="SIO09508.1"/>
    </source>
</evidence>
<feature type="compositionally biased region" description="Polar residues" evidence="1">
    <location>
        <begin position="106"/>
        <end position="115"/>
    </location>
</feature>
<evidence type="ECO:0000256" key="2">
    <source>
        <dbReference type="SAM" id="Phobius"/>
    </source>
</evidence>
<dbReference type="AlphaFoldDB" id="A0A1N6GPS9"/>
<dbReference type="eggNOG" id="COG1320">
    <property type="taxonomic scope" value="Bacteria"/>
</dbReference>
<feature type="transmembrane region" description="Helical" evidence="2">
    <location>
        <begin position="68"/>
        <end position="90"/>
    </location>
</feature>
<feature type="transmembrane region" description="Helical" evidence="2">
    <location>
        <begin position="6"/>
        <end position="25"/>
    </location>
</feature>
<reference evidence="3 4" key="1">
    <citation type="submission" date="2016-12" db="EMBL/GenBank/DDBJ databases">
        <authorList>
            <person name="Song W.-J."/>
            <person name="Kurnit D.M."/>
        </authorList>
    </citation>
    <scope>NUCLEOTIDE SEQUENCE [LARGE SCALE GENOMIC DNA]</scope>
    <source>
        <strain evidence="3 4">ATCC 49181</strain>
    </source>
</reference>
<dbReference type="PANTHER" id="PTHR34703:SF1">
    <property type="entry name" value="ANTIPORTER SUBUNIT MNHG2-RELATED"/>
    <property type="match status" value="1"/>
</dbReference>
<name>A0A1N6GPS9_9PROT</name>
<feature type="region of interest" description="Disordered" evidence="1">
    <location>
        <begin position="100"/>
        <end position="124"/>
    </location>
</feature>
<gene>
    <name evidence="3" type="ORF">SAMN02743940_0807</name>
</gene>
<dbReference type="PANTHER" id="PTHR34703">
    <property type="entry name" value="ANTIPORTER SUBUNIT MNHG2-RELATED"/>
    <property type="match status" value="1"/>
</dbReference>
<dbReference type="Pfam" id="PF03334">
    <property type="entry name" value="PhaG_MnhG_YufB"/>
    <property type="match status" value="1"/>
</dbReference>
<dbReference type="Proteomes" id="UP000185062">
    <property type="component" value="Unassembled WGS sequence"/>
</dbReference>
<dbReference type="InterPro" id="IPR005133">
    <property type="entry name" value="PhaG_MnhG_YufB"/>
</dbReference>
<dbReference type="RefSeq" id="WP_028460599.1">
    <property type="nucleotide sequence ID" value="NZ_FSRO01000001.1"/>
</dbReference>
<dbReference type="EMBL" id="FSRO01000001">
    <property type="protein sequence ID" value="SIO09508.1"/>
    <property type="molecule type" value="Genomic_DNA"/>
</dbReference>
<keyword evidence="2" id="KW-0472">Membrane</keyword>
<dbReference type="STRING" id="44575.SAMN05216419_100217"/>
<sequence length="124" mass="13293">MLDYLLSLLILTGATFTFIGSLGLVRLKDFYTRLHGPTKATTLGVGSLLIASALYFSLYTDKISMHEILVALLLFITAPVSAHMLAKAALHLGLHSLAKKPEKSDQGSPPKTQIPPSDKSDSIG</sequence>